<keyword evidence="4" id="KW-1185">Reference proteome</keyword>
<evidence type="ECO:0000313" key="3">
    <source>
        <dbReference type="EMBL" id="OPX55842.1"/>
    </source>
</evidence>
<dbReference type="HAMAP" id="MF_00659">
    <property type="entry name" value="UPF0250"/>
    <property type="match status" value="1"/>
</dbReference>
<comment type="similarity">
    <text evidence="1 2">Belongs to the UPF0250 family.</text>
</comment>
<dbReference type="PANTHER" id="PTHR38036:SF1">
    <property type="entry name" value="UPF0250 PROTEIN YBED"/>
    <property type="match status" value="1"/>
</dbReference>
<dbReference type="InterPro" id="IPR007454">
    <property type="entry name" value="UPF0250_YbeD-like"/>
</dbReference>
<dbReference type="RefSeq" id="WP_078744637.1">
    <property type="nucleotide sequence ID" value="NZ_FUXG01000005.1"/>
</dbReference>
<reference evidence="3 4" key="1">
    <citation type="submission" date="2017-01" db="EMBL/GenBank/DDBJ databases">
        <title>Genome Sequencing of a Marine Spirillum, Oceanospirillum multiglobuliferum ATCC 33336, from Japan.</title>
        <authorList>
            <person name="Carney J.G."/>
            <person name="Trachtenberg A.M."/>
            <person name="Rheaume B.A."/>
            <person name="Linnane J.D."/>
            <person name="Pitts N.L."/>
            <person name="Mykles D.L."/>
            <person name="Maclea K.S."/>
        </authorList>
    </citation>
    <scope>NUCLEOTIDE SEQUENCE [LARGE SCALE GENOMIC DNA]</scope>
    <source>
        <strain evidence="3 4">ATCC 33336</strain>
    </source>
</reference>
<proteinExistence type="inferred from homology"/>
<dbReference type="OrthoDB" id="9793424at2"/>
<accession>A0A1T4N533</accession>
<dbReference type="EMBL" id="MTSM01000006">
    <property type="protein sequence ID" value="OPX55842.1"/>
    <property type="molecule type" value="Genomic_DNA"/>
</dbReference>
<sequence length="89" mass="9827">MTNQEAPKIEFPCAYPLKVVGRAAPDFKMTVLEVIEVHAPDLDHTSVSIQESSNGRFQSVRLTITATGEPQLTQIFNDLKATGRVQMVI</sequence>
<dbReference type="InterPro" id="IPR027471">
    <property type="entry name" value="YbeD-like_sf"/>
</dbReference>
<name>A0A1T4N533_9GAMM</name>
<organism evidence="3 4">
    <name type="scientific">Oceanospirillum multiglobuliferum</name>
    <dbReference type="NCBI Taxonomy" id="64969"/>
    <lineage>
        <taxon>Bacteria</taxon>
        <taxon>Pseudomonadati</taxon>
        <taxon>Pseudomonadota</taxon>
        <taxon>Gammaproteobacteria</taxon>
        <taxon>Oceanospirillales</taxon>
        <taxon>Oceanospirillaceae</taxon>
        <taxon>Oceanospirillum</taxon>
    </lineage>
</organism>
<protein>
    <recommendedName>
        <fullName evidence="2">UPF0250 protein BTE48_06475</fullName>
    </recommendedName>
</protein>
<dbReference type="GO" id="GO:0005829">
    <property type="term" value="C:cytosol"/>
    <property type="evidence" value="ECO:0007669"/>
    <property type="project" value="TreeGrafter"/>
</dbReference>
<evidence type="ECO:0000313" key="4">
    <source>
        <dbReference type="Proteomes" id="UP000191418"/>
    </source>
</evidence>
<dbReference type="STRING" id="64969.SAMN02745127_01005"/>
<gene>
    <name evidence="3" type="ORF">BTE48_06475</name>
</gene>
<dbReference type="AlphaFoldDB" id="A0A1T4N533"/>
<dbReference type="Gene3D" id="3.30.70.260">
    <property type="match status" value="1"/>
</dbReference>
<dbReference type="Pfam" id="PF04359">
    <property type="entry name" value="DUF493"/>
    <property type="match status" value="1"/>
</dbReference>
<evidence type="ECO:0000256" key="2">
    <source>
        <dbReference type="HAMAP-Rule" id="MF_00659"/>
    </source>
</evidence>
<dbReference type="Proteomes" id="UP000191418">
    <property type="component" value="Unassembled WGS sequence"/>
</dbReference>
<comment type="caution">
    <text evidence="3">The sequence shown here is derived from an EMBL/GenBank/DDBJ whole genome shotgun (WGS) entry which is preliminary data.</text>
</comment>
<evidence type="ECO:0000256" key="1">
    <source>
        <dbReference type="ARBA" id="ARBA00008460"/>
    </source>
</evidence>
<dbReference type="SUPFAM" id="SSF117991">
    <property type="entry name" value="YbeD/HP0495-like"/>
    <property type="match status" value="1"/>
</dbReference>
<dbReference type="PANTHER" id="PTHR38036">
    <property type="entry name" value="UPF0250 PROTEIN YBED"/>
    <property type="match status" value="1"/>
</dbReference>